<reference evidence="1" key="1">
    <citation type="journal article" date="2019" name="bioRxiv">
        <title>The Genome of the Zebra Mussel, Dreissena polymorpha: A Resource for Invasive Species Research.</title>
        <authorList>
            <person name="McCartney M.A."/>
            <person name="Auch B."/>
            <person name="Kono T."/>
            <person name="Mallez S."/>
            <person name="Zhang Y."/>
            <person name="Obille A."/>
            <person name="Becker A."/>
            <person name="Abrahante J.E."/>
            <person name="Garbe J."/>
            <person name="Badalamenti J.P."/>
            <person name="Herman A."/>
            <person name="Mangelson H."/>
            <person name="Liachko I."/>
            <person name="Sullivan S."/>
            <person name="Sone E.D."/>
            <person name="Koren S."/>
            <person name="Silverstein K.A.T."/>
            <person name="Beckman K.B."/>
            <person name="Gohl D.M."/>
        </authorList>
    </citation>
    <scope>NUCLEOTIDE SEQUENCE</scope>
    <source>
        <strain evidence="1">Duluth1</strain>
        <tissue evidence="1">Whole animal</tissue>
    </source>
</reference>
<sequence>MPRSTISIRDTVVSMSEDVVSDSLRVAKIKVNKSMSIPPNSVALVPCSVETKLDTFVVEGVGVDLIVPMSVHTGEGKLRLAMLNPSDHSVKTRKGRVVGRAEEARLVEPVPQEFSPDRIVEGLENGTEAVLPAHLHDLMERSRANLTIGEQQELSSLLTEFQDVFARSEFDLGKLTAVEHCIDTGFAKPVRRKCGELR</sequence>
<dbReference type="EMBL" id="JAIWYP010000003">
    <property type="protein sequence ID" value="KAH3858913.1"/>
    <property type="molecule type" value="Genomic_DNA"/>
</dbReference>
<organism evidence="1 2">
    <name type="scientific">Dreissena polymorpha</name>
    <name type="common">Zebra mussel</name>
    <name type="synonym">Mytilus polymorpha</name>
    <dbReference type="NCBI Taxonomy" id="45954"/>
    <lineage>
        <taxon>Eukaryota</taxon>
        <taxon>Metazoa</taxon>
        <taxon>Spiralia</taxon>
        <taxon>Lophotrochozoa</taxon>
        <taxon>Mollusca</taxon>
        <taxon>Bivalvia</taxon>
        <taxon>Autobranchia</taxon>
        <taxon>Heteroconchia</taxon>
        <taxon>Euheterodonta</taxon>
        <taxon>Imparidentia</taxon>
        <taxon>Neoheterodontei</taxon>
        <taxon>Myida</taxon>
        <taxon>Dreissenoidea</taxon>
        <taxon>Dreissenidae</taxon>
        <taxon>Dreissena</taxon>
    </lineage>
</organism>
<protein>
    <submittedName>
        <fullName evidence="1">Uncharacterized protein</fullName>
    </submittedName>
</protein>
<gene>
    <name evidence="1" type="ORF">DPMN_101557</name>
</gene>
<evidence type="ECO:0000313" key="2">
    <source>
        <dbReference type="Proteomes" id="UP000828390"/>
    </source>
</evidence>
<dbReference type="Proteomes" id="UP000828390">
    <property type="component" value="Unassembled WGS sequence"/>
</dbReference>
<accession>A0A9D4R979</accession>
<name>A0A9D4R979_DREPO</name>
<dbReference type="AlphaFoldDB" id="A0A9D4R979"/>
<keyword evidence="2" id="KW-1185">Reference proteome</keyword>
<proteinExistence type="predicted"/>
<reference evidence="1" key="2">
    <citation type="submission" date="2020-11" db="EMBL/GenBank/DDBJ databases">
        <authorList>
            <person name="McCartney M.A."/>
            <person name="Auch B."/>
            <person name="Kono T."/>
            <person name="Mallez S."/>
            <person name="Becker A."/>
            <person name="Gohl D.M."/>
            <person name="Silverstein K.A.T."/>
            <person name="Koren S."/>
            <person name="Bechman K.B."/>
            <person name="Herman A."/>
            <person name="Abrahante J.E."/>
            <person name="Garbe J."/>
        </authorList>
    </citation>
    <scope>NUCLEOTIDE SEQUENCE</scope>
    <source>
        <strain evidence="1">Duluth1</strain>
        <tissue evidence="1">Whole animal</tissue>
    </source>
</reference>
<comment type="caution">
    <text evidence="1">The sequence shown here is derived from an EMBL/GenBank/DDBJ whole genome shotgun (WGS) entry which is preliminary data.</text>
</comment>
<evidence type="ECO:0000313" key="1">
    <source>
        <dbReference type="EMBL" id="KAH3858913.1"/>
    </source>
</evidence>